<dbReference type="InterPro" id="IPR005630">
    <property type="entry name" value="Terpene_synthase_metal-bd"/>
</dbReference>
<dbReference type="EMBL" id="CP039346">
    <property type="protein sequence ID" value="QCD84312.1"/>
    <property type="molecule type" value="Genomic_DNA"/>
</dbReference>
<evidence type="ECO:0000259" key="4">
    <source>
        <dbReference type="Pfam" id="PF01397"/>
    </source>
</evidence>
<dbReference type="Gene3D" id="1.10.600.10">
    <property type="entry name" value="Farnesyl Diphosphate Synthase"/>
    <property type="match status" value="1"/>
</dbReference>
<dbReference type="InterPro" id="IPR008930">
    <property type="entry name" value="Terpenoid_cyclase/PrenylTrfase"/>
</dbReference>
<keyword evidence="2" id="KW-0479">Metal-binding</keyword>
<gene>
    <name evidence="6" type="ORF">DEO72_LG2g4664</name>
</gene>
<dbReference type="Proteomes" id="UP000501690">
    <property type="component" value="Linkage Group LG2"/>
</dbReference>
<sequence length="797" mass="91734">MESASSCSLVEKMKAIILSSNVDPYTYIWPSAYDTAWLAMIADPHDPSKPLFKNCLQWLINNQNQQGFWGDCDASHKPSLETLPATLASMLALKNWNTAASLIQRGLSFIEANTEKLLKDIENCCPRWFIIVFPAMLRLSECAGIEIVLPDTVRVTISSIFLHQQKLLHKEELVGKQGFLPLLSYLEALAPWYEVSEEDICSNLRGDGSLFQSPSATAKAFMATGNIHCLAYLESLIQRCPNGVPQTYPMDEDLIKLCMINQLQRLGLGEHFDKEIEEILAKIYRNYVEEEWWVKPTNMVEAQLHKDSLAFHLLRIHGYNVSPSLSFGWFLDDEEIRARIQKEPEHLSTTILSMYRASNLIFCGENELQDVKSFTTDLLHKCLLTKNGEPHTIFSQFQQMVQHELNTHWLAETDHLKHRTWIENNDTDVLWKGKTSHVRISHFQNEDLLELARQNYELKQSTFRHELKELTRCIGIITKHELVEWLCIAWWDSRGLNGHGKVIFNALDNLVSETATKYLEQGGIHDIKSGLQDLWCETFLSWLEEAKWNKKGQTPTIDEYLKNGMLSIAIHTMILPASCFLNPSFADNNLRPPQYQTITKLLMLICRILNDIQSYKRETEEGKWNFLQLRLMMNPNLKMEDSIAEGREIIDEMTKEFLQHVLVDGESNLPKPCKMLHLTCLKVFQMFYNSSNAFDSDTQLLQDISNAFYLPLRRNTKPSNIDLSQRYSVPKIKGSTAQKLRFGRSFKHINTCTSFGLHQAISLPVLRNGYGMISVDPKPYIPLLFVASIVPKWIMWH</sequence>
<dbReference type="InterPro" id="IPR008949">
    <property type="entry name" value="Isoprenoid_synthase_dom_sf"/>
</dbReference>
<dbReference type="SUPFAM" id="SSF48239">
    <property type="entry name" value="Terpenoid cyclases/Protein prenyltransferases"/>
    <property type="match status" value="2"/>
</dbReference>
<keyword evidence="3" id="KW-0460">Magnesium</keyword>
<keyword evidence="7" id="KW-1185">Reference proteome</keyword>
<dbReference type="PANTHER" id="PTHR31739:SF25">
    <property type="entry name" value="(E,E)-GERANYLLINALOOL SYNTHASE"/>
    <property type="match status" value="1"/>
</dbReference>
<evidence type="ECO:0000313" key="6">
    <source>
        <dbReference type="EMBL" id="QCD84312.1"/>
    </source>
</evidence>
<dbReference type="SUPFAM" id="SSF48576">
    <property type="entry name" value="Terpenoid synthases"/>
    <property type="match status" value="1"/>
</dbReference>
<evidence type="ECO:0000313" key="7">
    <source>
        <dbReference type="Proteomes" id="UP000501690"/>
    </source>
</evidence>
<dbReference type="InterPro" id="IPR036965">
    <property type="entry name" value="Terpene_synth_N_sf"/>
</dbReference>
<dbReference type="Gene3D" id="1.50.10.130">
    <property type="entry name" value="Terpene synthase, N-terminal domain"/>
    <property type="match status" value="1"/>
</dbReference>
<dbReference type="FunFam" id="1.50.10.130:FF:000002">
    <property type="entry name" value="Ent-copalyl diphosphate synthase, chloroplastic"/>
    <property type="match status" value="1"/>
</dbReference>
<feature type="domain" description="Terpene synthase metal-binding" evidence="5">
    <location>
        <begin position="489"/>
        <end position="656"/>
    </location>
</feature>
<evidence type="ECO:0000256" key="1">
    <source>
        <dbReference type="ARBA" id="ARBA00001946"/>
    </source>
</evidence>
<accession>A0A4D6L726</accession>
<dbReference type="PANTHER" id="PTHR31739">
    <property type="entry name" value="ENT-COPALYL DIPHOSPHATE SYNTHASE, CHLOROPLASTIC"/>
    <property type="match status" value="1"/>
</dbReference>
<dbReference type="GO" id="GO:0000287">
    <property type="term" value="F:magnesium ion binding"/>
    <property type="evidence" value="ECO:0007669"/>
    <property type="project" value="InterPro"/>
</dbReference>
<protein>
    <submittedName>
        <fullName evidence="6">Ent-kaurene synthase</fullName>
    </submittedName>
</protein>
<dbReference type="Pfam" id="PF01397">
    <property type="entry name" value="Terpene_synth"/>
    <property type="match status" value="1"/>
</dbReference>
<dbReference type="GO" id="GO:0016102">
    <property type="term" value="P:diterpenoid biosynthetic process"/>
    <property type="evidence" value="ECO:0007669"/>
    <property type="project" value="TreeGrafter"/>
</dbReference>
<feature type="domain" description="Terpene synthase N-terminal" evidence="4">
    <location>
        <begin position="207"/>
        <end position="405"/>
    </location>
</feature>
<dbReference type="InterPro" id="IPR001906">
    <property type="entry name" value="Terpene_synth_N"/>
</dbReference>
<evidence type="ECO:0000256" key="2">
    <source>
        <dbReference type="ARBA" id="ARBA00022723"/>
    </source>
</evidence>
<dbReference type="InterPro" id="IPR050148">
    <property type="entry name" value="Terpene_synthase-like"/>
</dbReference>
<evidence type="ECO:0000259" key="5">
    <source>
        <dbReference type="Pfam" id="PF03936"/>
    </source>
</evidence>
<dbReference type="SFLD" id="SFLDG01014">
    <property type="entry name" value="Terpene_Cyclase_Like_1_N-term"/>
    <property type="match status" value="1"/>
</dbReference>
<evidence type="ECO:0000256" key="3">
    <source>
        <dbReference type="ARBA" id="ARBA00022842"/>
    </source>
</evidence>
<dbReference type="GO" id="GO:0010333">
    <property type="term" value="F:terpene synthase activity"/>
    <property type="evidence" value="ECO:0007669"/>
    <property type="project" value="InterPro"/>
</dbReference>
<comment type="cofactor">
    <cofactor evidence="1">
        <name>Mg(2+)</name>
        <dbReference type="ChEBI" id="CHEBI:18420"/>
    </cofactor>
</comment>
<dbReference type="AlphaFoldDB" id="A0A4D6L726"/>
<proteinExistence type="predicted"/>
<organism evidence="6 7">
    <name type="scientific">Vigna unguiculata</name>
    <name type="common">Cowpea</name>
    <dbReference type="NCBI Taxonomy" id="3917"/>
    <lineage>
        <taxon>Eukaryota</taxon>
        <taxon>Viridiplantae</taxon>
        <taxon>Streptophyta</taxon>
        <taxon>Embryophyta</taxon>
        <taxon>Tracheophyta</taxon>
        <taxon>Spermatophyta</taxon>
        <taxon>Magnoliopsida</taxon>
        <taxon>eudicotyledons</taxon>
        <taxon>Gunneridae</taxon>
        <taxon>Pentapetalae</taxon>
        <taxon>rosids</taxon>
        <taxon>fabids</taxon>
        <taxon>Fabales</taxon>
        <taxon>Fabaceae</taxon>
        <taxon>Papilionoideae</taxon>
        <taxon>50 kb inversion clade</taxon>
        <taxon>NPAAA clade</taxon>
        <taxon>indigoferoid/millettioid clade</taxon>
        <taxon>Phaseoleae</taxon>
        <taxon>Vigna</taxon>
    </lineage>
</organism>
<dbReference type="Gene3D" id="1.50.10.160">
    <property type="match status" value="1"/>
</dbReference>
<dbReference type="Pfam" id="PF03936">
    <property type="entry name" value="Terpene_synth_C"/>
    <property type="match status" value="1"/>
</dbReference>
<name>A0A4D6L726_VIGUN</name>
<reference evidence="6 7" key="1">
    <citation type="submission" date="2019-04" db="EMBL/GenBank/DDBJ databases">
        <title>An improved genome assembly and genetic linkage map for asparagus bean, Vigna unguiculata ssp. sesquipedialis.</title>
        <authorList>
            <person name="Xia Q."/>
            <person name="Zhang R."/>
            <person name="Dong Y."/>
        </authorList>
    </citation>
    <scope>NUCLEOTIDE SEQUENCE [LARGE SCALE GENOMIC DNA]</scope>
    <source>
        <tissue evidence="6">Leaf</tissue>
    </source>
</reference>